<proteinExistence type="predicted"/>
<reference evidence="7" key="1">
    <citation type="submission" date="2024-05" db="EMBL/GenBank/DDBJ databases">
        <authorList>
            <person name="Kim S."/>
            <person name="Heo J."/>
            <person name="Choi H."/>
            <person name="Choi Y."/>
            <person name="Kwon S.-W."/>
            <person name="Kim Y."/>
        </authorList>
    </citation>
    <scope>NUCLEOTIDE SEQUENCE</scope>
    <source>
        <strain evidence="7">KACC 23698</strain>
    </source>
</reference>
<keyword evidence="5 6" id="KW-0472">Membrane</keyword>
<dbReference type="AlphaFoldDB" id="A0AAU7JI99"/>
<comment type="subcellular location">
    <subcellularLocation>
        <location evidence="1">Cell membrane</location>
        <topology evidence="1">Multi-pass membrane protein</topology>
    </subcellularLocation>
</comment>
<feature type="transmembrane region" description="Helical" evidence="6">
    <location>
        <begin position="65"/>
        <end position="89"/>
    </location>
</feature>
<keyword evidence="4 6" id="KW-1133">Transmembrane helix</keyword>
<evidence type="ECO:0000256" key="6">
    <source>
        <dbReference type="SAM" id="Phobius"/>
    </source>
</evidence>
<feature type="transmembrane region" description="Helical" evidence="6">
    <location>
        <begin position="96"/>
        <end position="117"/>
    </location>
</feature>
<sequence>MSDVLAQLMQVGFLAAIVRIATPLILATLGEMISERAGVLNLGIEGIMLLSAMTGFTAANLTGNLWIGILAAIATGALAGALHAVFTVGLGLSQHVAGIGLTLFSSGLAYFLFRLIYGQRSASPSIVSFQPVPIPALSEIPILGPVLFNQFALVYVGLLAVPVIAVLLYRTPWGLALRMAGENPRAADSAGVDVVAIRFQAVVLGGAFMGLAGAFLSMAQFNAFTFGVVSGRGWVAIALVVFGRWDPWRCAGAALLFAAIDALQLRLQASGIGHIPYEAFLILPFVLTIVAMAIMSRNAVAPAALLKPFRKEER</sequence>
<dbReference type="CDD" id="cd06580">
    <property type="entry name" value="TM_PBP1_transp_TpRbsC_like"/>
    <property type="match status" value="1"/>
</dbReference>
<feature type="transmembrane region" description="Helical" evidence="6">
    <location>
        <begin position="221"/>
        <end position="243"/>
    </location>
</feature>
<evidence type="ECO:0000256" key="1">
    <source>
        <dbReference type="ARBA" id="ARBA00004651"/>
    </source>
</evidence>
<dbReference type="RefSeq" id="WP_406856726.1">
    <property type="nucleotide sequence ID" value="NZ_CP157484.1"/>
</dbReference>
<feature type="transmembrane region" description="Helical" evidence="6">
    <location>
        <begin position="279"/>
        <end position="306"/>
    </location>
</feature>
<protein>
    <submittedName>
        <fullName evidence="7">ABC transporter permease</fullName>
    </submittedName>
</protein>
<evidence type="ECO:0000256" key="4">
    <source>
        <dbReference type="ARBA" id="ARBA00022989"/>
    </source>
</evidence>
<name>A0AAU7JI99_9HYPH</name>
<evidence type="ECO:0000256" key="2">
    <source>
        <dbReference type="ARBA" id="ARBA00022475"/>
    </source>
</evidence>
<feature type="transmembrane region" description="Helical" evidence="6">
    <location>
        <begin position="147"/>
        <end position="169"/>
    </location>
</feature>
<feature type="transmembrane region" description="Helical" evidence="6">
    <location>
        <begin position="6"/>
        <end position="27"/>
    </location>
</feature>
<dbReference type="GO" id="GO:0022857">
    <property type="term" value="F:transmembrane transporter activity"/>
    <property type="evidence" value="ECO:0007669"/>
    <property type="project" value="InterPro"/>
</dbReference>
<keyword evidence="3 6" id="KW-0812">Transmembrane</keyword>
<feature type="transmembrane region" description="Helical" evidence="6">
    <location>
        <begin position="39"/>
        <end position="59"/>
    </location>
</feature>
<evidence type="ECO:0000256" key="3">
    <source>
        <dbReference type="ARBA" id="ARBA00022692"/>
    </source>
</evidence>
<evidence type="ECO:0000313" key="7">
    <source>
        <dbReference type="EMBL" id="XBO39874.1"/>
    </source>
</evidence>
<dbReference type="PANTHER" id="PTHR43370">
    <property type="entry name" value="SUGAR ABC TRANSPORTER INTEGRAL MEMBRANE PROTEIN-RELATED"/>
    <property type="match status" value="1"/>
</dbReference>
<dbReference type="PANTHER" id="PTHR43370:SF2">
    <property type="entry name" value="ABC TRANSPORTER PERMEASE PROTEIN"/>
    <property type="match status" value="1"/>
</dbReference>
<dbReference type="InterPro" id="IPR001851">
    <property type="entry name" value="ABC_transp_permease"/>
</dbReference>
<keyword evidence="2" id="KW-1003">Cell membrane</keyword>
<evidence type="ECO:0000256" key="5">
    <source>
        <dbReference type="ARBA" id="ARBA00023136"/>
    </source>
</evidence>
<organism evidence="7">
    <name type="scientific">Alsobacter sp. KACC 23698</name>
    <dbReference type="NCBI Taxonomy" id="3149229"/>
    <lineage>
        <taxon>Bacteria</taxon>
        <taxon>Pseudomonadati</taxon>
        <taxon>Pseudomonadota</taxon>
        <taxon>Alphaproteobacteria</taxon>
        <taxon>Hyphomicrobiales</taxon>
        <taxon>Alsobacteraceae</taxon>
        <taxon>Alsobacter</taxon>
    </lineage>
</organism>
<feature type="transmembrane region" description="Helical" evidence="6">
    <location>
        <begin position="250"/>
        <end position="267"/>
    </location>
</feature>
<gene>
    <name evidence="7" type="ORF">ABEG18_03580</name>
</gene>
<feature type="transmembrane region" description="Helical" evidence="6">
    <location>
        <begin position="190"/>
        <end position="215"/>
    </location>
</feature>
<dbReference type="EMBL" id="CP157484">
    <property type="protein sequence ID" value="XBO39874.1"/>
    <property type="molecule type" value="Genomic_DNA"/>
</dbReference>
<accession>A0AAU7JI99</accession>
<dbReference type="GO" id="GO:0005886">
    <property type="term" value="C:plasma membrane"/>
    <property type="evidence" value="ECO:0007669"/>
    <property type="project" value="UniProtKB-SubCell"/>
</dbReference>
<dbReference type="Pfam" id="PF02653">
    <property type="entry name" value="BPD_transp_2"/>
    <property type="match status" value="1"/>
</dbReference>